<dbReference type="STRING" id="458817.Shal_1263"/>
<accession>B0TKN0</accession>
<keyword evidence="3" id="KW-1185">Reference proteome</keyword>
<dbReference type="RefSeq" id="WP_012276373.1">
    <property type="nucleotide sequence ID" value="NC_010334.1"/>
</dbReference>
<dbReference type="AlphaFoldDB" id="B0TKN0"/>
<dbReference type="Gene3D" id="3.10.450.50">
    <property type="match status" value="1"/>
</dbReference>
<dbReference type="HOGENOM" id="CLU_1634246_0_0_6"/>
<dbReference type="EMBL" id="CP000931">
    <property type="protein sequence ID" value="ABZ75832.1"/>
    <property type="molecule type" value="Genomic_DNA"/>
</dbReference>
<organism evidence="2 3">
    <name type="scientific">Shewanella halifaxensis (strain HAW-EB4)</name>
    <dbReference type="NCBI Taxonomy" id="458817"/>
    <lineage>
        <taxon>Bacteria</taxon>
        <taxon>Pseudomonadati</taxon>
        <taxon>Pseudomonadota</taxon>
        <taxon>Gammaproteobacteria</taxon>
        <taxon>Alteromonadales</taxon>
        <taxon>Shewanellaceae</taxon>
        <taxon>Shewanella</taxon>
    </lineage>
</organism>
<sequence length="162" mass="18587">MRNMLVFKLSLCFLSLFFSTASFALDNLSEAQLKQKGLEFVAAKNARQRLDSGVEDIDHYLSLLSESFIDEYVHYKVTFSADKTKLRARLIEKMKQQTLENQVQIQQMIVGPNVVVLKLREKGKIKPTGQSQSLDIDRLSVISLEFDKQGRISHIRRHGETL</sequence>
<evidence type="ECO:0000313" key="3">
    <source>
        <dbReference type="Proteomes" id="UP000001317"/>
    </source>
</evidence>
<reference evidence="2" key="1">
    <citation type="submission" date="2008-01" db="EMBL/GenBank/DDBJ databases">
        <title>Complete sequence of Shewanella halifaxensis HAW-EB4.</title>
        <authorList>
            <consortium name="US DOE Joint Genome Institute"/>
            <person name="Copeland A."/>
            <person name="Lucas S."/>
            <person name="Lapidus A."/>
            <person name="Glavina del Rio T."/>
            <person name="Dalin E."/>
            <person name="Tice H."/>
            <person name="Bruce D."/>
            <person name="Goodwin L."/>
            <person name="Pitluck S."/>
            <person name="Sims D."/>
            <person name="Brettin T."/>
            <person name="Detter J.C."/>
            <person name="Han C."/>
            <person name="Kuske C.R."/>
            <person name="Schmutz J."/>
            <person name="Larimer F."/>
            <person name="Land M."/>
            <person name="Hauser L."/>
            <person name="Kyrpides N."/>
            <person name="Kim E."/>
            <person name="Zhao J.-S."/>
            <person name="Richardson P."/>
        </authorList>
    </citation>
    <scope>NUCLEOTIDE SEQUENCE [LARGE SCALE GENOMIC DNA]</scope>
    <source>
        <strain evidence="2">HAW-EB4</strain>
    </source>
</reference>
<name>B0TKN0_SHEHH</name>
<keyword evidence="1" id="KW-0732">Signal</keyword>
<gene>
    <name evidence="2" type="ordered locus">Shal_1263</name>
</gene>
<feature type="signal peptide" evidence="1">
    <location>
        <begin position="1"/>
        <end position="24"/>
    </location>
</feature>
<evidence type="ECO:0000313" key="2">
    <source>
        <dbReference type="EMBL" id="ABZ75832.1"/>
    </source>
</evidence>
<protein>
    <recommendedName>
        <fullName evidence="4">SnoaL-like domain-containing protein</fullName>
    </recommendedName>
</protein>
<evidence type="ECO:0000256" key="1">
    <source>
        <dbReference type="SAM" id="SignalP"/>
    </source>
</evidence>
<dbReference type="KEGG" id="shl:Shal_1263"/>
<dbReference type="eggNOG" id="ENOG5032T7Q">
    <property type="taxonomic scope" value="Bacteria"/>
</dbReference>
<evidence type="ECO:0008006" key="4">
    <source>
        <dbReference type="Google" id="ProtNLM"/>
    </source>
</evidence>
<proteinExistence type="predicted"/>
<dbReference type="OrthoDB" id="1439945at2"/>
<dbReference type="Proteomes" id="UP000001317">
    <property type="component" value="Chromosome"/>
</dbReference>
<feature type="chain" id="PRO_5002755757" description="SnoaL-like domain-containing protein" evidence="1">
    <location>
        <begin position="25"/>
        <end position="162"/>
    </location>
</feature>